<feature type="transmembrane region" description="Helical" evidence="7">
    <location>
        <begin position="6"/>
        <end position="28"/>
    </location>
</feature>
<keyword evidence="4 7" id="KW-1133">Transmembrane helix</keyword>
<protein>
    <submittedName>
        <fullName evidence="10">Nitrate reductase gamma subunit</fullName>
    </submittedName>
</protein>
<keyword evidence="6 7" id="KW-0472">Membrane</keyword>
<dbReference type="Pfam" id="PF02665">
    <property type="entry name" value="Nitrate_red_gam"/>
    <property type="match status" value="1"/>
</dbReference>
<keyword evidence="2" id="KW-1003">Cell membrane</keyword>
<dbReference type="InterPro" id="IPR036197">
    <property type="entry name" value="NarG-like_sf"/>
</dbReference>
<feature type="transmembrane region" description="Helical" evidence="7">
    <location>
        <begin position="143"/>
        <end position="162"/>
    </location>
</feature>
<evidence type="ECO:0000313" key="10">
    <source>
        <dbReference type="EMBL" id="VFJ46683.1"/>
    </source>
</evidence>
<evidence type="ECO:0000256" key="5">
    <source>
        <dbReference type="ARBA" id="ARBA00023002"/>
    </source>
</evidence>
<feature type="transmembrane region" description="Helical" evidence="7">
    <location>
        <begin position="192"/>
        <end position="213"/>
    </location>
</feature>
<keyword evidence="5" id="KW-0560">Oxidoreductase</keyword>
<keyword evidence="3 7" id="KW-0812">Transmembrane</keyword>
<evidence type="ECO:0000313" key="9">
    <source>
        <dbReference type="EMBL" id="VFJ45872.1"/>
    </source>
</evidence>
<feature type="transmembrane region" description="Helical" evidence="7">
    <location>
        <begin position="71"/>
        <end position="92"/>
    </location>
</feature>
<proteinExistence type="predicted"/>
<accession>A0A450S4I0</accession>
<gene>
    <name evidence="9" type="ORF">BECKFW1821A_GA0114235_101132</name>
    <name evidence="10" type="ORF">BECKFW1821B_GA0114236_100135</name>
</gene>
<dbReference type="EMBL" id="CAADEW010000011">
    <property type="protein sequence ID" value="VFJ45872.1"/>
    <property type="molecule type" value="Genomic_DNA"/>
</dbReference>
<evidence type="ECO:0000259" key="8">
    <source>
        <dbReference type="Pfam" id="PF02665"/>
    </source>
</evidence>
<evidence type="ECO:0000256" key="7">
    <source>
        <dbReference type="SAM" id="Phobius"/>
    </source>
</evidence>
<dbReference type="EMBL" id="CAADFD010000001">
    <property type="protein sequence ID" value="VFJ46683.1"/>
    <property type="molecule type" value="Genomic_DNA"/>
</dbReference>
<sequence>MSLLTIAYISLFYIAGLVFMIGLLYRVFEYARVPAPLKIPTTPAPLSRGGVALRLCWEVTFFRSLFRGAKWIWLFGWIFHLALLFVLLRHLRYFLEPVWGWVELIQPIGIYASFAMLVGLLALWTRRFFVERIRYISAFSDHFVLFLLIAITATGLVMKYALHVDVVSLKMFILGVISFDWQPLPGTGSGEAVNLVLLAHLFLVVILMIVFPFSKFMHAPGLFFCPTRNQVDNPRAELGLRSHKSRHIAQWAIGVESVGKPSV</sequence>
<dbReference type="GO" id="GO:0005886">
    <property type="term" value="C:plasma membrane"/>
    <property type="evidence" value="ECO:0007669"/>
    <property type="project" value="UniProtKB-SubCell"/>
</dbReference>
<evidence type="ECO:0000256" key="6">
    <source>
        <dbReference type="ARBA" id="ARBA00023136"/>
    </source>
</evidence>
<evidence type="ECO:0000256" key="4">
    <source>
        <dbReference type="ARBA" id="ARBA00022989"/>
    </source>
</evidence>
<comment type="subcellular location">
    <subcellularLocation>
        <location evidence="1">Cell membrane</location>
        <topology evidence="1">Multi-pass membrane protein</topology>
    </subcellularLocation>
</comment>
<dbReference type="AlphaFoldDB" id="A0A450S4I0"/>
<dbReference type="Gene3D" id="1.20.950.20">
    <property type="entry name" value="Transmembrane di-heme cytochromes, Chain C"/>
    <property type="match status" value="1"/>
</dbReference>
<feature type="transmembrane region" description="Helical" evidence="7">
    <location>
        <begin position="104"/>
        <end position="123"/>
    </location>
</feature>
<evidence type="ECO:0000256" key="3">
    <source>
        <dbReference type="ARBA" id="ARBA00022692"/>
    </source>
</evidence>
<dbReference type="InterPro" id="IPR023234">
    <property type="entry name" value="NarG-like_domain"/>
</dbReference>
<evidence type="ECO:0000256" key="1">
    <source>
        <dbReference type="ARBA" id="ARBA00004651"/>
    </source>
</evidence>
<evidence type="ECO:0000256" key="2">
    <source>
        <dbReference type="ARBA" id="ARBA00022475"/>
    </source>
</evidence>
<reference evidence="10" key="1">
    <citation type="submission" date="2019-02" db="EMBL/GenBank/DDBJ databases">
        <authorList>
            <person name="Gruber-Vodicka R. H."/>
            <person name="Seah K. B. B."/>
        </authorList>
    </citation>
    <scope>NUCLEOTIDE SEQUENCE</scope>
    <source>
        <strain evidence="10">BECK_BZ106</strain>
        <strain evidence="9">BECK_BZ15</strain>
    </source>
</reference>
<organism evidence="10">
    <name type="scientific">Candidatus Kentrum sp. FW</name>
    <dbReference type="NCBI Taxonomy" id="2126338"/>
    <lineage>
        <taxon>Bacteria</taxon>
        <taxon>Pseudomonadati</taxon>
        <taxon>Pseudomonadota</taxon>
        <taxon>Gammaproteobacteria</taxon>
        <taxon>Candidatus Kentrum</taxon>
    </lineage>
</organism>
<feature type="domain" description="NarG-like" evidence="8">
    <location>
        <begin position="76"/>
        <end position="219"/>
    </location>
</feature>
<dbReference type="SUPFAM" id="SSF103501">
    <property type="entry name" value="Respiratory nitrate reductase 1 gamma chain"/>
    <property type="match status" value="1"/>
</dbReference>
<dbReference type="GO" id="GO:0016491">
    <property type="term" value="F:oxidoreductase activity"/>
    <property type="evidence" value="ECO:0007669"/>
    <property type="project" value="UniProtKB-KW"/>
</dbReference>
<name>A0A450S4I0_9GAMM</name>